<dbReference type="Proteomes" id="UP000294535">
    <property type="component" value="Unassembled WGS sequence"/>
</dbReference>
<dbReference type="AlphaFoldDB" id="A0A4R6T7G4"/>
<comment type="caution">
    <text evidence="1">The sequence shown here is derived from an EMBL/GenBank/DDBJ whole genome shotgun (WGS) entry which is preliminary data.</text>
</comment>
<name>A0A4R6T7G4_9BACT</name>
<sequence>MSWFQNLKSWFLSWFGSPSTQPQKASVEPTPAVEISRQPGLNCPECSTRLVVSIQNLVNLDPVMCPNCGLELMIDVEKSQSAIDSLRKLQSGLDEASRVKENSGY</sequence>
<proteinExistence type="predicted"/>
<keyword evidence="2" id="KW-1185">Reference proteome</keyword>
<dbReference type="EMBL" id="SNYF01000006">
    <property type="protein sequence ID" value="TDQ17516.1"/>
    <property type="molecule type" value="Genomic_DNA"/>
</dbReference>
<protein>
    <submittedName>
        <fullName evidence="1">Uncharacterized protein</fullName>
    </submittedName>
</protein>
<organism evidence="1 2">
    <name type="scientific">Algoriphagus boseongensis</name>
    <dbReference type="NCBI Taxonomy" id="1442587"/>
    <lineage>
        <taxon>Bacteria</taxon>
        <taxon>Pseudomonadati</taxon>
        <taxon>Bacteroidota</taxon>
        <taxon>Cytophagia</taxon>
        <taxon>Cytophagales</taxon>
        <taxon>Cyclobacteriaceae</taxon>
        <taxon>Algoriphagus</taxon>
    </lineage>
</organism>
<evidence type="ECO:0000313" key="1">
    <source>
        <dbReference type="EMBL" id="TDQ17516.1"/>
    </source>
</evidence>
<gene>
    <name evidence="1" type="ORF">DFQ04_2170</name>
</gene>
<evidence type="ECO:0000313" key="2">
    <source>
        <dbReference type="Proteomes" id="UP000294535"/>
    </source>
</evidence>
<reference evidence="1 2" key="1">
    <citation type="submission" date="2019-03" db="EMBL/GenBank/DDBJ databases">
        <title>Genomic Encyclopedia of Type Strains, Phase III (KMG-III): the genomes of soil and plant-associated and newly described type strains.</title>
        <authorList>
            <person name="Whitman W."/>
        </authorList>
    </citation>
    <scope>NUCLEOTIDE SEQUENCE [LARGE SCALE GENOMIC DNA]</scope>
    <source>
        <strain evidence="1 2">CECT 8446</strain>
    </source>
</reference>
<dbReference type="RefSeq" id="WP_133555623.1">
    <property type="nucleotide sequence ID" value="NZ_SNYF01000006.1"/>
</dbReference>
<accession>A0A4R6T7G4</accession>
<dbReference type="OrthoDB" id="1095227at2"/>